<reference evidence="2 3" key="2">
    <citation type="submission" date="2020-03" db="EMBL/GenBank/DDBJ databases">
        <authorList>
            <person name="Ichikawa N."/>
            <person name="Kimura A."/>
            <person name="Kitahashi Y."/>
            <person name="Uohara A."/>
        </authorList>
    </citation>
    <scope>NUCLEOTIDE SEQUENCE [LARGE SCALE GENOMIC DNA]</scope>
    <source>
        <strain evidence="2 3">NBRC 108638</strain>
    </source>
</reference>
<dbReference type="EMBL" id="BLPG01000001">
    <property type="protein sequence ID" value="GFJ92551.1"/>
    <property type="molecule type" value="Genomic_DNA"/>
</dbReference>
<feature type="region of interest" description="Disordered" evidence="1">
    <location>
        <begin position="1"/>
        <end position="92"/>
    </location>
</feature>
<feature type="compositionally biased region" description="Basic and acidic residues" evidence="1">
    <location>
        <begin position="1"/>
        <end position="24"/>
    </location>
</feature>
<name>A0A6V8LCP1_9ACTN</name>
<protein>
    <submittedName>
        <fullName evidence="2">Uncharacterized protein</fullName>
    </submittedName>
</protein>
<organism evidence="2 3">
    <name type="scientific">Phytohabitans rumicis</name>
    <dbReference type="NCBI Taxonomy" id="1076125"/>
    <lineage>
        <taxon>Bacteria</taxon>
        <taxon>Bacillati</taxon>
        <taxon>Actinomycetota</taxon>
        <taxon>Actinomycetes</taxon>
        <taxon>Micromonosporales</taxon>
        <taxon>Micromonosporaceae</taxon>
    </lineage>
</organism>
<gene>
    <name evidence="2" type="ORF">Prum_061930</name>
</gene>
<dbReference type="Proteomes" id="UP000482960">
    <property type="component" value="Unassembled WGS sequence"/>
</dbReference>
<evidence type="ECO:0000313" key="2">
    <source>
        <dbReference type="EMBL" id="GFJ92551.1"/>
    </source>
</evidence>
<evidence type="ECO:0000313" key="3">
    <source>
        <dbReference type="Proteomes" id="UP000482960"/>
    </source>
</evidence>
<keyword evidence="3" id="KW-1185">Reference proteome</keyword>
<comment type="caution">
    <text evidence="2">The sequence shown here is derived from an EMBL/GenBank/DDBJ whole genome shotgun (WGS) entry which is preliminary data.</text>
</comment>
<feature type="compositionally biased region" description="Gly residues" evidence="1">
    <location>
        <begin position="52"/>
        <end position="68"/>
    </location>
</feature>
<accession>A0A6V8LCP1</accession>
<dbReference type="AlphaFoldDB" id="A0A6V8LCP1"/>
<reference evidence="2 3" key="1">
    <citation type="submission" date="2020-03" db="EMBL/GenBank/DDBJ databases">
        <title>Whole genome shotgun sequence of Phytohabitans rumicis NBRC 108638.</title>
        <authorList>
            <person name="Komaki H."/>
            <person name="Tamura T."/>
        </authorList>
    </citation>
    <scope>NUCLEOTIDE SEQUENCE [LARGE SCALE GENOMIC DNA]</scope>
    <source>
        <strain evidence="2 3">NBRC 108638</strain>
    </source>
</reference>
<proteinExistence type="predicted"/>
<sequence length="133" mass="13054">MDGERGPDGREEQDHSGGDGDRVQVEQQEPTGAGEDAGGRAGRADAEHPAAGRGGEAGDAEAGGGGGPQDTEGGPAPEQVLPGPVRTNASGARKAGRAYLRACHMVGSVRPPVMADAPTAASAVGGVTSESTE</sequence>
<evidence type="ECO:0000256" key="1">
    <source>
        <dbReference type="SAM" id="MobiDB-lite"/>
    </source>
</evidence>